<gene>
    <name evidence="1" type="ORF">TVAG_116510</name>
</gene>
<dbReference type="AlphaFoldDB" id="A2HC46"/>
<organism evidence="1 2">
    <name type="scientific">Trichomonas vaginalis (strain ATCC PRA-98 / G3)</name>
    <dbReference type="NCBI Taxonomy" id="412133"/>
    <lineage>
        <taxon>Eukaryota</taxon>
        <taxon>Metamonada</taxon>
        <taxon>Parabasalia</taxon>
        <taxon>Trichomonadida</taxon>
        <taxon>Trichomonadidae</taxon>
        <taxon>Trichomonas</taxon>
    </lineage>
</organism>
<evidence type="ECO:0000313" key="2">
    <source>
        <dbReference type="Proteomes" id="UP000001542"/>
    </source>
</evidence>
<dbReference type="Proteomes" id="UP000001542">
    <property type="component" value="Unassembled WGS sequence"/>
</dbReference>
<accession>A2HC46</accession>
<dbReference type="VEuPathDB" id="TrichDB:TVAG_116510"/>
<dbReference type="InParanoid" id="A2HC46"/>
<name>A2HC46_TRIV3</name>
<reference evidence="1" key="2">
    <citation type="journal article" date="2007" name="Science">
        <title>Draft genome sequence of the sexually transmitted pathogen Trichomonas vaginalis.</title>
        <authorList>
            <person name="Carlton J.M."/>
            <person name="Hirt R.P."/>
            <person name="Silva J.C."/>
            <person name="Delcher A.L."/>
            <person name="Schatz M."/>
            <person name="Zhao Q."/>
            <person name="Wortman J.R."/>
            <person name="Bidwell S.L."/>
            <person name="Alsmark U.C.M."/>
            <person name="Besteiro S."/>
            <person name="Sicheritz-Ponten T."/>
            <person name="Noel C.J."/>
            <person name="Dacks J.B."/>
            <person name="Foster P.G."/>
            <person name="Simillion C."/>
            <person name="Van de Peer Y."/>
            <person name="Miranda-Saavedra D."/>
            <person name="Barton G.J."/>
            <person name="Westrop G.D."/>
            <person name="Mueller S."/>
            <person name="Dessi D."/>
            <person name="Fiori P.L."/>
            <person name="Ren Q."/>
            <person name="Paulsen I."/>
            <person name="Zhang H."/>
            <person name="Bastida-Corcuera F.D."/>
            <person name="Simoes-Barbosa A."/>
            <person name="Brown M.T."/>
            <person name="Hayes R.D."/>
            <person name="Mukherjee M."/>
            <person name="Okumura C.Y."/>
            <person name="Schneider R."/>
            <person name="Smith A.J."/>
            <person name="Vanacova S."/>
            <person name="Villalvazo M."/>
            <person name="Haas B.J."/>
            <person name="Pertea M."/>
            <person name="Feldblyum T.V."/>
            <person name="Utterback T.R."/>
            <person name="Shu C.L."/>
            <person name="Osoegawa K."/>
            <person name="de Jong P.J."/>
            <person name="Hrdy I."/>
            <person name="Horvathova L."/>
            <person name="Zubacova Z."/>
            <person name="Dolezal P."/>
            <person name="Malik S.B."/>
            <person name="Logsdon J.M. Jr."/>
            <person name="Henze K."/>
            <person name="Gupta A."/>
            <person name="Wang C.C."/>
            <person name="Dunne R.L."/>
            <person name="Upcroft J.A."/>
            <person name="Upcroft P."/>
            <person name="White O."/>
            <person name="Salzberg S.L."/>
            <person name="Tang P."/>
            <person name="Chiu C.-H."/>
            <person name="Lee Y.-S."/>
            <person name="Embley T.M."/>
            <person name="Coombs G.H."/>
            <person name="Mottram J.C."/>
            <person name="Tachezy J."/>
            <person name="Fraser-Liggett C.M."/>
            <person name="Johnson P.J."/>
        </authorList>
    </citation>
    <scope>NUCLEOTIDE SEQUENCE [LARGE SCALE GENOMIC DNA]</scope>
    <source>
        <strain evidence="1">G3</strain>
    </source>
</reference>
<feature type="non-terminal residue" evidence="1">
    <location>
        <position position="1"/>
    </location>
</feature>
<dbReference type="VEuPathDB" id="TrichDB:TVAGG3_0285930"/>
<dbReference type="KEGG" id="tva:4730412"/>
<protein>
    <submittedName>
        <fullName evidence="1">Uncharacterized protein</fullName>
    </submittedName>
</protein>
<reference evidence="1" key="1">
    <citation type="submission" date="2006-10" db="EMBL/GenBank/DDBJ databases">
        <authorList>
            <person name="Amadeo P."/>
            <person name="Zhao Q."/>
            <person name="Wortman J."/>
            <person name="Fraser-Liggett C."/>
            <person name="Carlton J."/>
        </authorList>
    </citation>
    <scope>NUCLEOTIDE SEQUENCE</scope>
    <source>
        <strain evidence="1">G3</strain>
    </source>
</reference>
<evidence type="ECO:0000313" key="1">
    <source>
        <dbReference type="EMBL" id="EAX73021.1"/>
    </source>
</evidence>
<proteinExistence type="predicted"/>
<dbReference type="EMBL" id="DS130899">
    <property type="protein sequence ID" value="EAX73021.1"/>
    <property type="molecule type" value="Genomic_DNA"/>
</dbReference>
<keyword evidence="2" id="KW-1185">Reference proteome</keyword>
<sequence>IELICHKILASLECDLPEFGMQKLASYLFVGEYDEAADYILKTNTSKNFLIASLAAAVLTLFGDVKLSDKSAARIKACATSMLDSQRFIEAAVLLRAGGFDELAFNLLLESRQIELAKKFCRSMLSGVEKSEAIFKLGVSYYVAGELESATLCFASSGEFHPCLFTMICMGANVDAYYIMQYLDENKMLSEMQQKFYSLMQDVPKLDDLRKSILDKFVPPK</sequence>
<dbReference type="SMR" id="A2HC46"/>